<evidence type="ECO:0000313" key="2">
    <source>
        <dbReference type="EMBL" id="CAG6480889.1"/>
    </source>
</evidence>
<dbReference type="AlphaFoldDB" id="A0A8D8BV29"/>
<feature type="compositionally biased region" description="Low complexity" evidence="1">
    <location>
        <begin position="78"/>
        <end position="92"/>
    </location>
</feature>
<accession>A0A8D8BV29</accession>
<organism evidence="2">
    <name type="scientific">Culex pipiens</name>
    <name type="common">House mosquito</name>
    <dbReference type="NCBI Taxonomy" id="7175"/>
    <lineage>
        <taxon>Eukaryota</taxon>
        <taxon>Metazoa</taxon>
        <taxon>Ecdysozoa</taxon>
        <taxon>Arthropoda</taxon>
        <taxon>Hexapoda</taxon>
        <taxon>Insecta</taxon>
        <taxon>Pterygota</taxon>
        <taxon>Neoptera</taxon>
        <taxon>Endopterygota</taxon>
        <taxon>Diptera</taxon>
        <taxon>Nematocera</taxon>
        <taxon>Culicoidea</taxon>
        <taxon>Culicidae</taxon>
        <taxon>Culicinae</taxon>
        <taxon>Culicini</taxon>
        <taxon>Culex</taxon>
        <taxon>Culex</taxon>
    </lineage>
</organism>
<dbReference type="EMBL" id="HBUE01089463">
    <property type="protein sequence ID" value="CAG6480889.1"/>
    <property type="molecule type" value="Transcribed_RNA"/>
</dbReference>
<feature type="compositionally biased region" description="Basic and acidic residues" evidence="1">
    <location>
        <begin position="58"/>
        <end position="76"/>
    </location>
</feature>
<proteinExistence type="predicted"/>
<name>A0A8D8BV29_CULPI</name>
<reference evidence="2" key="1">
    <citation type="submission" date="2021-05" db="EMBL/GenBank/DDBJ databases">
        <authorList>
            <person name="Alioto T."/>
            <person name="Alioto T."/>
            <person name="Gomez Garrido J."/>
        </authorList>
    </citation>
    <scope>NUCLEOTIDE SEQUENCE</scope>
</reference>
<protein>
    <submittedName>
        <fullName evidence="2">(northern house mosquito) hypothetical protein</fullName>
    </submittedName>
</protein>
<sequence length="100" mass="10683">MLCPPLSPKVTCLVLTINQTSSCPTSLFFNSMSALVSIHVCVCVVRVCAKTPISESTPNKKKDKLSLRYLPRDGGHVRSGTSRLSASSTASSVEDLLGEE</sequence>
<feature type="region of interest" description="Disordered" evidence="1">
    <location>
        <begin position="55"/>
        <end position="100"/>
    </location>
</feature>
<evidence type="ECO:0000256" key="1">
    <source>
        <dbReference type="SAM" id="MobiDB-lite"/>
    </source>
</evidence>